<evidence type="ECO:0000313" key="2">
    <source>
        <dbReference type="Proteomes" id="UP001163321"/>
    </source>
</evidence>
<accession>A0ACC0VP77</accession>
<dbReference type="EMBL" id="CM047587">
    <property type="protein sequence ID" value="KAI9908145.1"/>
    <property type="molecule type" value="Genomic_DNA"/>
</dbReference>
<keyword evidence="2" id="KW-1185">Reference proteome</keyword>
<evidence type="ECO:0000313" key="1">
    <source>
        <dbReference type="EMBL" id="KAI9908145.1"/>
    </source>
</evidence>
<dbReference type="Proteomes" id="UP001163321">
    <property type="component" value="Chromosome 8"/>
</dbReference>
<comment type="caution">
    <text evidence="1">The sequence shown here is derived from an EMBL/GenBank/DDBJ whole genome shotgun (WGS) entry which is preliminary data.</text>
</comment>
<gene>
    <name evidence="1" type="ORF">PsorP6_004034</name>
</gene>
<reference evidence="1 2" key="1">
    <citation type="journal article" date="2022" name="bioRxiv">
        <title>The genome of the oomycete Peronosclerospora sorghi, a cosmopolitan pathogen of maize and sorghum, is inflated with dispersed pseudogenes.</title>
        <authorList>
            <person name="Fletcher K."/>
            <person name="Martin F."/>
            <person name="Isakeit T."/>
            <person name="Cavanaugh K."/>
            <person name="Magill C."/>
            <person name="Michelmore R."/>
        </authorList>
    </citation>
    <scope>NUCLEOTIDE SEQUENCE [LARGE SCALE GENOMIC DNA]</scope>
    <source>
        <strain evidence="1">P6</strain>
    </source>
</reference>
<protein>
    <submittedName>
        <fullName evidence="1">Uncharacterized protein</fullName>
    </submittedName>
</protein>
<sequence>MQLPRHELSMTHVIVTTPGKWDVLTRKSASWMRPVALVIFDEVHLLAEERGTVIETIVARKLR</sequence>
<proteinExistence type="predicted"/>
<organism evidence="1 2">
    <name type="scientific">Peronosclerospora sorghi</name>
    <dbReference type="NCBI Taxonomy" id="230839"/>
    <lineage>
        <taxon>Eukaryota</taxon>
        <taxon>Sar</taxon>
        <taxon>Stramenopiles</taxon>
        <taxon>Oomycota</taxon>
        <taxon>Peronosporomycetes</taxon>
        <taxon>Peronosporales</taxon>
        <taxon>Peronosporaceae</taxon>
        <taxon>Peronosclerospora</taxon>
    </lineage>
</organism>
<name>A0ACC0VP77_9STRA</name>